<comment type="caution">
    <text evidence="1">The sequence shown here is derived from an EMBL/GenBank/DDBJ whole genome shotgun (WGS) entry which is preliminary data.</text>
</comment>
<dbReference type="Proteomes" id="UP001165960">
    <property type="component" value="Unassembled WGS sequence"/>
</dbReference>
<evidence type="ECO:0000313" key="1">
    <source>
        <dbReference type="EMBL" id="KAJ9058419.1"/>
    </source>
</evidence>
<dbReference type="EMBL" id="QTSX02005724">
    <property type="protein sequence ID" value="KAJ9058419.1"/>
    <property type="molecule type" value="Genomic_DNA"/>
</dbReference>
<gene>
    <name evidence="1" type="ORF">DSO57_1012447</name>
</gene>
<name>A0ACC2S7R0_9FUNG</name>
<sequence length="87" mass="9288">MSSSNSQVNKLFPGLDKIAQGYAGSSNSEASVYGRSQPSGPYPSTTQECVLSPVSSSMALFAHHAVMDNIPDYLNSVIKYSSKNKRA</sequence>
<evidence type="ECO:0000313" key="2">
    <source>
        <dbReference type="Proteomes" id="UP001165960"/>
    </source>
</evidence>
<protein>
    <submittedName>
        <fullName evidence="1">Uncharacterized protein</fullName>
    </submittedName>
</protein>
<reference evidence="1" key="1">
    <citation type="submission" date="2022-04" db="EMBL/GenBank/DDBJ databases">
        <title>Genome of the entomopathogenic fungus Entomophthora muscae.</title>
        <authorList>
            <person name="Elya C."/>
            <person name="Lovett B.R."/>
            <person name="Lee E."/>
            <person name="Macias A.M."/>
            <person name="Hajek A.E."/>
            <person name="De Bivort B.L."/>
            <person name="Kasson M.T."/>
            <person name="De Fine Licht H.H."/>
            <person name="Stajich J.E."/>
        </authorList>
    </citation>
    <scope>NUCLEOTIDE SEQUENCE</scope>
    <source>
        <strain evidence="1">Berkeley</strain>
    </source>
</reference>
<accession>A0ACC2S7R0</accession>
<keyword evidence="2" id="KW-1185">Reference proteome</keyword>
<organism evidence="1 2">
    <name type="scientific">Entomophthora muscae</name>
    <dbReference type="NCBI Taxonomy" id="34485"/>
    <lineage>
        <taxon>Eukaryota</taxon>
        <taxon>Fungi</taxon>
        <taxon>Fungi incertae sedis</taxon>
        <taxon>Zoopagomycota</taxon>
        <taxon>Entomophthoromycotina</taxon>
        <taxon>Entomophthoromycetes</taxon>
        <taxon>Entomophthorales</taxon>
        <taxon>Entomophthoraceae</taxon>
        <taxon>Entomophthora</taxon>
    </lineage>
</organism>
<proteinExistence type="predicted"/>